<dbReference type="EMBL" id="CP000089">
    <property type="protein sequence ID" value="AAZ47423.1"/>
    <property type="molecule type" value="Genomic_DNA"/>
</dbReference>
<sequence>MAIVFRMEETNNALRSDKFAPSGPAQRTRRGRPYSPLTQWLRPQIARFQAQGCSCRNVFLVIAAYEDEASAESFVISPATSDLYRHELGDVAGLRITWGHFRQLWQRIRKTTHEFSEVPDGR</sequence>
<reference evidence="1" key="1">
    <citation type="submission" date="2005-08" db="EMBL/GenBank/DDBJ databases">
        <title>Complete sequence of Dechloromonas aromatica RCB.</title>
        <authorList>
            <person name="Salinero K.K."/>
            <person name="Copeland A."/>
            <person name="Lucas S."/>
            <person name="Lapidus A."/>
            <person name="Barry K."/>
            <person name="Detter J.C."/>
            <person name="Glavina T."/>
            <person name="Hammon N."/>
            <person name="Israni S."/>
            <person name="Pitluck S."/>
            <person name="Di Bartolo G."/>
            <person name="Trong S."/>
            <person name="Schmutz J."/>
            <person name="Larimer F."/>
            <person name="Land M."/>
            <person name="Ivanova N."/>
            <person name="Richardson P."/>
        </authorList>
    </citation>
    <scope>NUCLEOTIDE SEQUENCE</scope>
    <source>
        <strain evidence="1">RCB</strain>
    </source>
</reference>
<gene>
    <name evidence="1" type="ordered locus">Daro_2693</name>
</gene>
<dbReference type="HOGENOM" id="CLU_2022917_0_0_4"/>
<evidence type="ECO:0000313" key="1">
    <source>
        <dbReference type="EMBL" id="AAZ47423.1"/>
    </source>
</evidence>
<proteinExistence type="predicted"/>
<accession>Q47CK8</accession>
<name>Q47CK8_DECAR</name>
<organism evidence="1">
    <name type="scientific">Dechloromonas aromatica (strain RCB)</name>
    <dbReference type="NCBI Taxonomy" id="159087"/>
    <lineage>
        <taxon>Bacteria</taxon>
        <taxon>Pseudomonadati</taxon>
        <taxon>Pseudomonadota</taxon>
        <taxon>Betaproteobacteria</taxon>
        <taxon>Rhodocyclales</taxon>
        <taxon>Azonexaceae</taxon>
        <taxon>Dechloromonas</taxon>
    </lineage>
</organism>
<dbReference type="KEGG" id="dar:Daro_2693"/>
<dbReference type="AlphaFoldDB" id="Q47CK8"/>
<dbReference type="STRING" id="159087.Daro_2693"/>
<protein>
    <submittedName>
        <fullName evidence="1">Uncharacterized protein</fullName>
    </submittedName>
</protein>